<dbReference type="CDD" id="cd09104">
    <property type="entry name" value="PLDc_vPLD1_2_like_1"/>
    <property type="match status" value="1"/>
</dbReference>
<dbReference type="InterPro" id="IPR001736">
    <property type="entry name" value="PLipase_D/transphosphatidylase"/>
</dbReference>
<dbReference type="Gene3D" id="3.30.870.10">
    <property type="entry name" value="Endonuclease Chain A"/>
    <property type="match status" value="2"/>
</dbReference>
<evidence type="ECO:0000259" key="7">
    <source>
        <dbReference type="PROSITE" id="PS50035"/>
    </source>
</evidence>
<dbReference type="EC" id="3.1.4.4" evidence="2"/>
<dbReference type="SMART" id="SM00155">
    <property type="entry name" value="PLDc"/>
    <property type="match status" value="2"/>
</dbReference>
<dbReference type="PANTHER" id="PTHR18896:SF76">
    <property type="entry name" value="PHOSPHOLIPASE"/>
    <property type="match status" value="1"/>
</dbReference>
<evidence type="ECO:0000256" key="2">
    <source>
        <dbReference type="ARBA" id="ARBA00012027"/>
    </source>
</evidence>
<keyword evidence="4" id="KW-0378">Hydrolase</keyword>
<proteinExistence type="predicted"/>
<evidence type="ECO:0000256" key="4">
    <source>
        <dbReference type="ARBA" id="ARBA00022801"/>
    </source>
</evidence>
<sequence>MRSLYYYICDLKNAFTFKKHLASTRSSFFTRTGDFQFLIDGEETMQKIAESLVSAKNTIKIMGWRMDLNVPMIRTNHYLQGKTILDILMIAAKRGIKIYVLLYKSPYVSHLTKNQTTSKILNSVHPNIVCICERWSLIFSHHEKVIIIDNEIGFVGGIDLCVGRYDTHDHQISPCVKQDDDYIYPPIDYNNIQIHKTNSLQYPRMPWHDIHCMVNGTILNDLQYHFHQRWQFYNGSIESIAVNTYEGSDEMKLCRSICNSSGSQNECSIYGEMLRLIRKAEHFIYIEQQYFLSNCGKKNISNKLGQAIAKKIVTSFERGKKFFVVIVLPVFSEGQLRQKSVRKILEYTRKSIYDGTNSIFNIAKKNGVRDISNYLCVCNLYNYGWCEKYGITSSQIYVHSKLMIIDDRYALIGSANMNDRSLRGDRDTEIAISIKETNQIKELFGREEISVCKKISSLRKKLWMEHLGFKEHLSLLVEDAYECFETIWKQVAHENRLIYEQVFPLFPRDAFTYYINTEKHTHPIAVKEKLPLLVKVQGHLVLASLIFGSKEHQRSYGLTAVVT</sequence>
<evidence type="ECO:0000256" key="3">
    <source>
        <dbReference type="ARBA" id="ARBA00022737"/>
    </source>
</evidence>
<dbReference type="Proteomes" id="UP001628156">
    <property type="component" value="Unassembled WGS sequence"/>
</dbReference>
<dbReference type="SUPFAM" id="SSF56024">
    <property type="entry name" value="Phospholipase D/nuclease"/>
    <property type="match status" value="2"/>
</dbReference>
<gene>
    <name evidence="8" type="ORF">ENUP19_0341G0075</name>
</gene>
<feature type="domain" description="PLD phosphodiesterase" evidence="7">
    <location>
        <begin position="137"/>
        <end position="164"/>
    </location>
</feature>
<evidence type="ECO:0000313" key="8">
    <source>
        <dbReference type="EMBL" id="GAB1227547.1"/>
    </source>
</evidence>
<dbReference type="Pfam" id="PF00614">
    <property type="entry name" value="PLDc"/>
    <property type="match status" value="2"/>
</dbReference>
<evidence type="ECO:0000256" key="1">
    <source>
        <dbReference type="ARBA" id="ARBA00000798"/>
    </source>
</evidence>
<evidence type="ECO:0000313" key="9">
    <source>
        <dbReference type="Proteomes" id="UP001628156"/>
    </source>
</evidence>
<evidence type="ECO:0000256" key="6">
    <source>
        <dbReference type="ARBA" id="ARBA00023098"/>
    </source>
</evidence>
<feature type="domain" description="PLD phosphodiesterase" evidence="7">
    <location>
        <begin position="394"/>
        <end position="421"/>
    </location>
</feature>
<dbReference type="CDD" id="cd09141">
    <property type="entry name" value="PLDc_vPLD1_2_yPLD_like_2"/>
    <property type="match status" value="1"/>
</dbReference>
<keyword evidence="9" id="KW-1185">Reference proteome</keyword>
<keyword evidence="6" id="KW-0443">Lipid metabolism</keyword>
<protein>
    <recommendedName>
        <fullName evidence="2">phospholipase D</fullName>
        <ecNumber evidence="2">3.1.4.4</ecNumber>
    </recommendedName>
</protein>
<organism evidence="8 9">
    <name type="scientific">Entamoeba nuttalli</name>
    <dbReference type="NCBI Taxonomy" id="412467"/>
    <lineage>
        <taxon>Eukaryota</taxon>
        <taxon>Amoebozoa</taxon>
        <taxon>Evosea</taxon>
        <taxon>Archamoebae</taxon>
        <taxon>Mastigamoebida</taxon>
        <taxon>Entamoebidae</taxon>
        <taxon>Entamoeba</taxon>
    </lineage>
</organism>
<keyword evidence="3" id="KW-0677">Repeat</keyword>
<dbReference type="PANTHER" id="PTHR18896">
    <property type="entry name" value="PHOSPHOLIPASE D"/>
    <property type="match status" value="1"/>
</dbReference>
<dbReference type="PROSITE" id="PS50035">
    <property type="entry name" value="PLD"/>
    <property type="match status" value="2"/>
</dbReference>
<dbReference type="InterPro" id="IPR015679">
    <property type="entry name" value="PLipase_D_fam"/>
</dbReference>
<comment type="catalytic activity">
    <reaction evidence="1">
        <text>a 1,2-diacyl-sn-glycero-3-phosphocholine + H2O = a 1,2-diacyl-sn-glycero-3-phosphate + choline + H(+)</text>
        <dbReference type="Rhea" id="RHEA:14445"/>
        <dbReference type="ChEBI" id="CHEBI:15354"/>
        <dbReference type="ChEBI" id="CHEBI:15377"/>
        <dbReference type="ChEBI" id="CHEBI:15378"/>
        <dbReference type="ChEBI" id="CHEBI:57643"/>
        <dbReference type="ChEBI" id="CHEBI:58608"/>
        <dbReference type="EC" id="3.1.4.4"/>
    </reaction>
</comment>
<keyword evidence="5" id="KW-0442">Lipid degradation</keyword>
<accession>A0ABQ0DXF4</accession>
<comment type="caution">
    <text evidence="8">The sequence shown here is derived from an EMBL/GenBank/DDBJ whole genome shotgun (WGS) entry which is preliminary data.</text>
</comment>
<dbReference type="EMBL" id="BAAFRS010000341">
    <property type="protein sequence ID" value="GAB1227547.1"/>
    <property type="molecule type" value="Genomic_DNA"/>
</dbReference>
<evidence type="ECO:0000256" key="5">
    <source>
        <dbReference type="ARBA" id="ARBA00022963"/>
    </source>
</evidence>
<name>A0ABQ0DXF4_9EUKA</name>
<reference evidence="8 9" key="1">
    <citation type="journal article" date="2019" name="PLoS Negl. Trop. Dis.">
        <title>Whole genome sequencing of Entamoeba nuttalli reveals mammalian host-related molecular signatures and a novel octapeptide-repeat surface protein.</title>
        <authorList>
            <person name="Tanaka M."/>
            <person name="Makiuchi T."/>
            <person name="Komiyama T."/>
            <person name="Shiina T."/>
            <person name="Osaki K."/>
            <person name="Tachibana H."/>
        </authorList>
    </citation>
    <scope>NUCLEOTIDE SEQUENCE [LARGE SCALE GENOMIC DNA]</scope>
    <source>
        <strain evidence="8 9">P19-061405</strain>
    </source>
</reference>